<accession>C9MZ23</accession>
<reference evidence="1 2" key="1">
    <citation type="submission" date="2009-09" db="EMBL/GenBank/DDBJ databases">
        <authorList>
            <person name="Weinstock G."/>
            <person name="Sodergren E."/>
            <person name="Clifton S."/>
            <person name="Fulton L."/>
            <person name="Fulton B."/>
            <person name="Courtney L."/>
            <person name="Fronick C."/>
            <person name="Harrison M."/>
            <person name="Strong C."/>
            <person name="Farmer C."/>
            <person name="Delahaunty K."/>
            <person name="Markovic C."/>
            <person name="Hall O."/>
            <person name="Minx P."/>
            <person name="Tomlinson C."/>
            <person name="Mitreva M."/>
            <person name="Nelson J."/>
            <person name="Hou S."/>
            <person name="Wollam A."/>
            <person name="Pepin K.H."/>
            <person name="Johnson M."/>
            <person name="Bhonagiri V."/>
            <person name="Nash W.E."/>
            <person name="Warren W."/>
            <person name="Chinwalla A."/>
            <person name="Mardis E.R."/>
            <person name="Wilson R.K."/>
        </authorList>
    </citation>
    <scope>NUCLEOTIDE SEQUENCE [LARGE SCALE GENOMIC DNA]</scope>
    <source>
        <strain evidence="1 2">F0254</strain>
    </source>
</reference>
<dbReference type="Proteomes" id="UP000006233">
    <property type="component" value="Unassembled WGS sequence"/>
</dbReference>
<evidence type="ECO:0000313" key="2">
    <source>
        <dbReference type="Proteomes" id="UP000006233"/>
    </source>
</evidence>
<protein>
    <submittedName>
        <fullName evidence="1">Uncharacterized protein</fullName>
    </submittedName>
</protein>
<proteinExistence type="predicted"/>
<dbReference type="AlphaFoldDB" id="C9MZ23"/>
<dbReference type="HOGENOM" id="CLU_2023841_0_0_0"/>
<organism evidence="1 2">
    <name type="scientific">Leptotrichia hofstadii F0254</name>
    <dbReference type="NCBI Taxonomy" id="634994"/>
    <lineage>
        <taxon>Bacteria</taxon>
        <taxon>Fusobacteriati</taxon>
        <taxon>Fusobacteriota</taxon>
        <taxon>Fusobacteriia</taxon>
        <taxon>Fusobacteriales</taxon>
        <taxon>Leptotrichiaceae</taxon>
        <taxon>Leptotrichia</taxon>
    </lineage>
</organism>
<name>C9MZ23_9FUSO</name>
<comment type="caution">
    <text evidence="1">The sequence shown here is derived from an EMBL/GenBank/DDBJ whole genome shotgun (WGS) entry which is preliminary data.</text>
</comment>
<sequence>MEKKMKSYEELEKMFDENKFRDIDKEKNGEKFYYLRTISRLEIAKNFFDNNKLKNLDVTLQLNKLLKDNKFELKKIENFIIKEYEQQLEKRGITTKEILKELNEMKEFNWGGLYNNNLEKKL</sequence>
<dbReference type="EMBL" id="ACVB02000013">
    <property type="protein sequence ID" value="EEX74178.1"/>
    <property type="molecule type" value="Genomic_DNA"/>
</dbReference>
<dbReference type="STRING" id="634994.GCWU000323_01817"/>
<gene>
    <name evidence="1" type="ORF">GCWU000323_01817</name>
</gene>
<evidence type="ECO:0000313" key="1">
    <source>
        <dbReference type="EMBL" id="EEX74178.1"/>
    </source>
</evidence>